<dbReference type="SUPFAM" id="SSF56112">
    <property type="entry name" value="Protein kinase-like (PK-like)"/>
    <property type="match status" value="1"/>
</dbReference>
<dbReference type="Gene3D" id="1.10.510.10">
    <property type="entry name" value="Transferase(Phosphotransferase) domain 1"/>
    <property type="match status" value="1"/>
</dbReference>
<proteinExistence type="predicted"/>
<dbReference type="eggNOG" id="ENOG502SNEG">
    <property type="taxonomic scope" value="Eukaryota"/>
</dbReference>
<dbReference type="OrthoDB" id="4062651at2759"/>
<keyword evidence="3" id="KW-1185">Reference proteome</keyword>
<name>C7ZDI9_FUSV7</name>
<dbReference type="KEGG" id="nhe:NECHADRAFT_54750"/>
<gene>
    <name evidence="2" type="ORF">NECHADRAFT_54750</name>
</gene>
<dbReference type="OMA" id="TSIPHWE"/>
<organism evidence="2 3">
    <name type="scientific">Fusarium vanettenii (strain ATCC MYA-4622 / CBS 123669 / FGSC 9596 / NRRL 45880 / 77-13-4)</name>
    <name type="common">Fusarium solani subsp. pisi</name>
    <dbReference type="NCBI Taxonomy" id="660122"/>
    <lineage>
        <taxon>Eukaryota</taxon>
        <taxon>Fungi</taxon>
        <taxon>Dikarya</taxon>
        <taxon>Ascomycota</taxon>
        <taxon>Pezizomycotina</taxon>
        <taxon>Sordariomycetes</taxon>
        <taxon>Hypocreomycetidae</taxon>
        <taxon>Hypocreales</taxon>
        <taxon>Nectriaceae</taxon>
        <taxon>Fusarium</taxon>
        <taxon>Fusarium solani species complex</taxon>
        <taxon>Fusarium vanettenii</taxon>
    </lineage>
</organism>
<dbReference type="Proteomes" id="UP000005206">
    <property type="component" value="Chromosome 13"/>
</dbReference>
<dbReference type="InterPro" id="IPR000719">
    <property type="entry name" value="Prot_kinase_dom"/>
</dbReference>
<evidence type="ECO:0000313" key="2">
    <source>
        <dbReference type="EMBL" id="EEU37835.1"/>
    </source>
</evidence>
<dbReference type="SMART" id="SM00220">
    <property type="entry name" value="S_TKc"/>
    <property type="match status" value="1"/>
</dbReference>
<protein>
    <recommendedName>
        <fullName evidence="1">Protein kinase domain-containing protein</fullName>
    </recommendedName>
</protein>
<evidence type="ECO:0000313" key="3">
    <source>
        <dbReference type="Proteomes" id="UP000005206"/>
    </source>
</evidence>
<dbReference type="RefSeq" id="XP_003043548.1">
    <property type="nucleotide sequence ID" value="XM_003043502.1"/>
</dbReference>
<dbReference type="HOGENOM" id="CLU_037663_0_0_1"/>
<dbReference type="GO" id="GO:0005524">
    <property type="term" value="F:ATP binding"/>
    <property type="evidence" value="ECO:0007669"/>
    <property type="project" value="InterPro"/>
</dbReference>
<dbReference type="InParanoid" id="C7ZDI9"/>
<reference evidence="2 3" key="1">
    <citation type="journal article" date="2009" name="PLoS Genet.">
        <title>The genome of Nectria haematococca: contribution of supernumerary chromosomes to gene expansion.</title>
        <authorList>
            <person name="Coleman J.J."/>
            <person name="Rounsley S.D."/>
            <person name="Rodriguez-Carres M."/>
            <person name="Kuo A."/>
            <person name="Wasmann C.C."/>
            <person name="Grimwood J."/>
            <person name="Schmutz J."/>
            <person name="Taga M."/>
            <person name="White G.J."/>
            <person name="Zhou S."/>
            <person name="Schwartz D.C."/>
            <person name="Freitag M."/>
            <person name="Ma L.J."/>
            <person name="Danchin E.G."/>
            <person name="Henrissat B."/>
            <person name="Coutinho P.M."/>
            <person name="Nelson D.R."/>
            <person name="Straney D."/>
            <person name="Napoli C.A."/>
            <person name="Barker B.M."/>
            <person name="Gribskov M."/>
            <person name="Rep M."/>
            <person name="Kroken S."/>
            <person name="Molnar I."/>
            <person name="Rensing C."/>
            <person name="Kennell J.C."/>
            <person name="Zamora J."/>
            <person name="Farman M.L."/>
            <person name="Selker E.U."/>
            <person name="Salamov A."/>
            <person name="Shapiro H."/>
            <person name="Pangilinan J."/>
            <person name="Lindquist E."/>
            <person name="Lamers C."/>
            <person name="Grigoriev I.V."/>
            <person name="Geiser D.M."/>
            <person name="Covert S.F."/>
            <person name="Temporini E."/>
            <person name="Vanetten H.D."/>
        </authorList>
    </citation>
    <scope>NUCLEOTIDE SEQUENCE [LARGE SCALE GENOMIC DNA]</scope>
    <source>
        <strain evidence="3">ATCC MYA-4622 / CBS 123669 / FGSC 9596 / NRRL 45880 / 77-13-4</strain>
    </source>
</reference>
<dbReference type="GO" id="GO:0004672">
    <property type="term" value="F:protein kinase activity"/>
    <property type="evidence" value="ECO:0007669"/>
    <property type="project" value="InterPro"/>
</dbReference>
<dbReference type="AlphaFoldDB" id="C7ZDI9"/>
<dbReference type="InterPro" id="IPR011009">
    <property type="entry name" value="Kinase-like_dom_sf"/>
</dbReference>
<sequence length="381" mass="44137">MDEELESAEPAIEHLRKHVDNIALDVFEIRVSPGGDLVSTSNDREDDNTFCPFYPSLELTQHPDGIEAIPRSELEELDRLGPLVDLVRCLSPLEPNNRNLTGAQLVFKYYFIHQRLSYVWHEMNLWMRLPNHPHIVPFDKIVVDEIQGRCVGFTTKHISGGTLEENKTRVFKLKWLHQLISVIDELNLNLGIAHQDVTPRNLLIDASTDSIMIFDFNFSVRIGEVGYDEDRNDIKGLIFTMYEIITRDITLREVEHQEQNFSDIENREWILHPDVRLDHPVSGFRGTLAQWSDRRRQGRRVTCYKDALNFIDWPNTPEPPPSEVVINYSTGPVTQLKVLWSVERRRMLEQGKEVLNWQRPPQANFKPGDRLLATGELISEA</sequence>
<dbReference type="EMBL" id="GG698920">
    <property type="protein sequence ID" value="EEU37835.1"/>
    <property type="molecule type" value="Genomic_DNA"/>
</dbReference>
<accession>C7ZDI9</accession>
<feature type="domain" description="Protein kinase" evidence="1">
    <location>
        <begin position="77"/>
        <end position="311"/>
    </location>
</feature>
<dbReference type="VEuPathDB" id="FungiDB:NECHADRAFT_54750"/>
<dbReference type="GeneID" id="9669575"/>
<evidence type="ECO:0000259" key="1">
    <source>
        <dbReference type="SMART" id="SM00220"/>
    </source>
</evidence>